<dbReference type="EMBL" id="GBXM01048992">
    <property type="protein sequence ID" value="JAH59585.1"/>
    <property type="molecule type" value="Transcribed_RNA"/>
</dbReference>
<organism evidence="1">
    <name type="scientific">Anguilla anguilla</name>
    <name type="common">European freshwater eel</name>
    <name type="synonym">Muraena anguilla</name>
    <dbReference type="NCBI Taxonomy" id="7936"/>
    <lineage>
        <taxon>Eukaryota</taxon>
        <taxon>Metazoa</taxon>
        <taxon>Chordata</taxon>
        <taxon>Craniata</taxon>
        <taxon>Vertebrata</taxon>
        <taxon>Euteleostomi</taxon>
        <taxon>Actinopterygii</taxon>
        <taxon>Neopterygii</taxon>
        <taxon>Teleostei</taxon>
        <taxon>Anguilliformes</taxon>
        <taxon>Anguillidae</taxon>
        <taxon>Anguilla</taxon>
    </lineage>
</organism>
<name>A0A0E9U318_ANGAN</name>
<evidence type="ECO:0000313" key="1">
    <source>
        <dbReference type="EMBL" id="JAH59585.1"/>
    </source>
</evidence>
<proteinExistence type="predicted"/>
<dbReference type="AlphaFoldDB" id="A0A0E9U318"/>
<accession>A0A0E9U318</accession>
<reference evidence="1" key="1">
    <citation type="submission" date="2014-11" db="EMBL/GenBank/DDBJ databases">
        <authorList>
            <person name="Amaro Gonzalez C."/>
        </authorList>
    </citation>
    <scope>NUCLEOTIDE SEQUENCE</scope>
</reference>
<reference evidence="1" key="2">
    <citation type="journal article" date="2015" name="Fish Shellfish Immunol.">
        <title>Early steps in the European eel (Anguilla anguilla)-Vibrio vulnificus interaction in the gills: Role of the RtxA13 toxin.</title>
        <authorList>
            <person name="Callol A."/>
            <person name="Pajuelo D."/>
            <person name="Ebbesson L."/>
            <person name="Teles M."/>
            <person name="MacKenzie S."/>
            <person name="Amaro C."/>
        </authorList>
    </citation>
    <scope>NUCLEOTIDE SEQUENCE</scope>
</reference>
<protein>
    <submittedName>
        <fullName evidence="1">Uncharacterized protein</fullName>
    </submittedName>
</protein>
<sequence>MGLSAILRPAIVFTPGGKNPFLGQTQLLGLLCSFRFSNRS</sequence>